<feature type="domain" description="DUF4349" evidence="4">
    <location>
        <begin position="115"/>
        <end position="320"/>
    </location>
</feature>
<evidence type="ECO:0000256" key="2">
    <source>
        <dbReference type="SAM" id="MobiDB-lite"/>
    </source>
</evidence>
<sequence>MNVQPEIPELTDEQIDRMYRTITTTITRDDSVRRGKRRKVALVAASAVAVLGLGGYFVTAVEPSGSDSAGDSSAVQESAPDDAGADADGGAGAGTSDLREEVAPEDTPAPESGPREIITTTYGSVEVDDAPTSADALSGWVVSAGGRVENRSEYSSGDSTRVSLRLRVPASRASDATARLRDLGTLSDLSIESTDVTAQGRDLDARIAALQASVARLQQFVADAPTTAALLAAEETLAQRQGELESLQAERRGLSDQVAMATYELELSEPQKADEPDASGFLGGLTSGWNGLVATFDGAVTVVGVLLPWAVVLALLGGAYVVGRRVVRR</sequence>
<evidence type="ECO:0000313" key="5">
    <source>
        <dbReference type="EMBL" id="KAA1422822.1"/>
    </source>
</evidence>
<dbReference type="Pfam" id="PF14257">
    <property type="entry name" value="DUF4349"/>
    <property type="match status" value="1"/>
</dbReference>
<dbReference type="EMBL" id="VDFQ02000003">
    <property type="protein sequence ID" value="KAA1422822.1"/>
    <property type="molecule type" value="Genomic_DNA"/>
</dbReference>
<keyword evidence="3" id="KW-1133">Transmembrane helix</keyword>
<evidence type="ECO:0000256" key="1">
    <source>
        <dbReference type="SAM" id="Coils"/>
    </source>
</evidence>
<keyword evidence="3" id="KW-0472">Membrane</keyword>
<proteinExistence type="predicted"/>
<dbReference type="Proteomes" id="UP000307768">
    <property type="component" value="Unassembled WGS sequence"/>
</dbReference>
<accession>A0A5Q6RXL3</accession>
<reference evidence="5 6" key="1">
    <citation type="submission" date="2019-09" db="EMBL/GenBank/DDBJ databases">
        <title>Mumia zhuanghuii sp. nov. isolated from the intestinal contents of plateau pika (Ochotona curzoniae) in the Qinghai-Tibet plateau of China.</title>
        <authorList>
            <person name="Tian Z."/>
        </authorList>
    </citation>
    <scope>NUCLEOTIDE SEQUENCE [LARGE SCALE GENOMIC DNA]</scope>
    <source>
        <strain evidence="6">350</strain>
    </source>
</reference>
<feature type="transmembrane region" description="Helical" evidence="3">
    <location>
        <begin position="40"/>
        <end position="58"/>
    </location>
</feature>
<keyword evidence="3" id="KW-0812">Transmembrane</keyword>
<name>A0A5Q6RXL3_9ACTN</name>
<feature type="coiled-coil region" evidence="1">
    <location>
        <begin position="230"/>
        <end position="264"/>
    </location>
</feature>
<dbReference type="OrthoDB" id="186919at2"/>
<keyword evidence="1" id="KW-0175">Coiled coil</keyword>
<evidence type="ECO:0000256" key="3">
    <source>
        <dbReference type="SAM" id="Phobius"/>
    </source>
</evidence>
<feature type="region of interest" description="Disordered" evidence="2">
    <location>
        <begin position="64"/>
        <end position="116"/>
    </location>
</feature>
<feature type="compositionally biased region" description="Low complexity" evidence="2">
    <location>
        <begin position="64"/>
        <end position="74"/>
    </location>
</feature>
<feature type="transmembrane region" description="Helical" evidence="3">
    <location>
        <begin position="299"/>
        <end position="322"/>
    </location>
</feature>
<dbReference type="AlphaFoldDB" id="A0A5Q6RXL3"/>
<dbReference type="RefSeq" id="WP_149769772.1">
    <property type="nucleotide sequence ID" value="NZ_VDFQ02000003.1"/>
</dbReference>
<comment type="caution">
    <text evidence="5">The sequence shown here is derived from an EMBL/GenBank/DDBJ whole genome shotgun (WGS) entry which is preliminary data.</text>
</comment>
<gene>
    <name evidence="5" type="ORF">FE697_011750</name>
</gene>
<dbReference type="InterPro" id="IPR025645">
    <property type="entry name" value="DUF4349"/>
</dbReference>
<evidence type="ECO:0000259" key="4">
    <source>
        <dbReference type="Pfam" id="PF14257"/>
    </source>
</evidence>
<organism evidence="5 6">
    <name type="scientific">Mumia zhuanghuii</name>
    <dbReference type="NCBI Taxonomy" id="2585211"/>
    <lineage>
        <taxon>Bacteria</taxon>
        <taxon>Bacillati</taxon>
        <taxon>Actinomycetota</taxon>
        <taxon>Actinomycetes</taxon>
        <taxon>Propionibacteriales</taxon>
        <taxon>Nocardioidaceae</taxon>
        <taxon>Mumia</taxon>
    </lineage>
</organism>
<evidence type="ECO:0000313" key="6">
    <source>
        <dbReference type="Proteomes" id="UP000307768"/>
    </source>
</evidence>
<protein>
    <submittedName>
        <fullName evidence="5">DUF4349 domain-containing protein</fullName>
    </submittedName>
</protein>